<accession>A0A1H3BRQ7</accession>
<dbReference type="SMART" id="SM00382">
    <property type="entry name" value="AAA"/>
    <property type="match status" value="1"/>
</dbReference>
<name>A0A1H3BRQ7_THIRO</name>
<dbReference type="EMBL" id="FNNZ01000026">
    <property type="protein sequence ID" value="SDX44445.1"/>
    <property type="molecule type" value="Genomic_DNA"/>
</dbReference>
<organism evidence="2 3">
    <name type="scientific">Thiocapsa roseopersicina</name>
    <dbReference type="NCBI Taxonomy" id="1058"/>
    <lineage>
        <taxon>Bacteria</taxon>
        <taxon>Pseudomonadati</taxon>
        <taxon>Pseudomonadota</taxon>
        <taxon>Gammaproteobacteria</taxon>
        <taxon>Chromatiales</taxon>
        <taxon>Chromatiaceae</taxon>
        <taxon>Thiocapsa</taxon>
    </lineage>
</organism>
<evidence type="ECO:0000313" key="3">
    <source>
        <dbReference type="Proteomes" id="UP000198816"/>
    </source>
</evidence>
<protein>
    <recommendedName>
        <fullName evidence="1">AAA+ ATPase domain-containing protein</fullName>
    </recommendedName>
</protein>
<dbReference type="Proteomes" id="UP000198816">
    <property type="component" value="Unassembled WGS sequence"/>
</dbReference>
<dbReference type="RefSeq" id="WP_217633752.1">
    <property type="nucleotide sequence ID" value="NZ_FNNZ01000026.1"/>
</dbReference>
<proteinExistence type="predicted"/>
<dbReference type="STRING" id="1058.SAMN05421783_12642"/>
<gene>
    <name evidence="2" type="ORF">SAMN05421783_12642</name>
</gene>
<dbReference type="InterPro" id="IPR003593">
    <property type="entry name" value="AAA+_ATPase"/>
</dbReference>
<sequence length="433" mass="47448">MDNYSANTTTLAPRPGSLKATGLPENFLPDLVCKHLAEAGVLDLAVLAQRLALLGSLVEEILGFLRADGRVEVLGAQGGSPFVRFGLTDRGRIAAASASARDGYVGPAPVTLPEYRRVVNAQSVRLYPLTRAQVHSAFADTVIRPEVLDRLGPAVNSGRPVFIHGEPGTGKSYIARRLSRLLGPPVLVPYAILFGDSVVRCYDPGVHRPVDEGVVAQSLMLSEGFDPRYVLCERPVIVAGGELTLDRLDLAFDPATRLYQAPLQLRANNGLLLIDDLGRQRLPAVSLFNRWIIPLEENQDHLSVKTGQHFTVPFDLVLIFATNFNPLELADQAFLRRIGYKVHFTPSSPEDYAAIFEQECEKRGIIYNPGLVSYLVEGLHGPRGVPLLACHPRDLLGLAMDYVTYTGEPMGETALLWAWDSYFVSDVDQTRAQ</sequence>
<dbReference type="Gene3D" id="3.40.50.300">
    <property type="entry name" value="P-loop containing nucleotide triphosphate hydrolases"/>
    <property type="match status" value="1"/>
</dbReference>
<evidence type="ECO:0000313" key="2">
    <source>
        <dbReference type="EMBL" id="SDX44445.1"/>
    </source>
</evidence>
<dbReference type="InterPro" id="IPR027417">
    <property type="entry name" value="P-loop_NTPase"/>
</dbReference>
<dbReference type="AlphaFoldDB" id="A0A1H3BRQ7"/>
<keyword evidence="3" id="KW-1185">Reference proteome</keyword>
<dbReference type="SUPFAM" id="SSF52540">
    <property type="entry name" value="P-loop containing nucleoside triphosphate hydrolases"/>
    <property type="match status" value="1"/>
</dbReference>
<reference evidence="3" key="1">
    <citation type="submission" date="2016-10" db="EMBL/GenBank/DDBJ databases">
        <authorList>
            <person name="Varghese N."/>
            <person name="Submissions S."/>
        </authorList>
    </citation>
    <scope>NUCLEOTIDE SEQUENCE [LARGE SCALE GENOMIC DNA]</scope>
    <source>
        <strain evidence="3">DSM 217</strain>
    </source>
</reference>
<feature type="domain" description="AAA+ ATPase" evidence="1">
    <location>
        <begin position="157"/>
        <end position="344"/>
    </location>
</feature>
<evidence type="ECO:0000259" key="1">
    <source>
        <dbReference type="SMART" id="SM00382"/>
    </source>
</evidence>